<feature type="compositionally biased region" description="Basic and acidic residues" evidence="1">
    <location>
        <begin position="128"/>
        <end position="148"/>
    </location>
</feature>
<evidence type="ECO:0000256" key="1">
    <source>
        <dbReference type="SAM" id="MobiDB-lite"/>
    </source>
</evidence>
<evidence type="ECO:0000313" key="2">
    <source>
        <dbReference type="EMBL" id="RYQ92439.1"/>
    </source>
</evidence>
<comment type="caution">
    <text evidence="2">The sequence shown here is derived from an EMBL/GenBank/DDBJ whole genome shotgun (WGS) entry which is preliminary data.</text>
</comment>
<feature type="compositionally biased region" description="Basic and acidic residues" evidence="1">
    <location>
        <begin position="176"/>
        <end position="196"/>
    </location>
</feature>
<protein>
    <submittedName>
        <fullName evidence="2">Uncharacterized protein</fullName>
    </submittedName>
</protein>
<name>A0A444XRR4_ARAHY</name>
<dbReference type="EMBL" id="SDMP01000019">
    <property type="protein sequence ID" value="RYQ92439.1"/>
    <property type="molecule type" value="Genomic_DNA"/>
</dbReference>
<dbReference type="Pfam" id="PF03004">
    <property type="entry name" value="Transposase_24"/>
    <property type="match status" value="1"/>
</dbReference>
<dbReference type="AlphaFoldDB" id="A0A444XRR4"/>
<feature type="region of interest" description="Disordered" evidence="1">
    <location>
        <begin position="175"/>
        <end position="253"/>
    </location>
</feature>
<dbReference type="Proteomes" id="UP000289738">
    <property type="component" value="Chromosome B09"/>
</dbReference>
<evidence type="ECO:0000313" key="3">
    <source>
        <dbReference type="Proteomes" id="UP000289738"/>
    </source>
</evidence>
<feature type="compositionally biased region" description="Polar residues" evidence="1">
    <location>
        <begin position="218"/>
        <end position="243"/>
    </location>
</feature>
<sequence length="311" mass="35599">MKAGSQQNKMSRAANSIIHTTGAKGVQQRAEEAFEQTGQEIDRLRLWELTHTRANGQACNEETQEKLYDPAALDFESGLHPIHGDKKIRQMQKNKMVNEDTNEFYIYFDHPIMKDFEVPFEEDDLEHEADVESSDKDDVYESAEDKLYKPPPPGCFLDKSDEECMIINKVSKKEKKKSDLIKDDNKRKRVEREKISPNKKHVKGATKNSVGLGRIKSKSNGSKATPTANGPTTNGIATTIGEQQHSDEEHDNFTIAEGRRNFYIKNDERRVRVACVYGEHMMGKKVEKEKAKARLKAKKKTGRGEIYYEFR</sequence>
<accession>A0A444XRR4</accession>
<organism evidence="2 3">
    <name type="scientific">Arachis hypogaea</name>
    <name type="common">Peanut</name>
    <dbReference type="NCBI Taxonomy" id="3818"/>
    <lineage>
        <taxon>Eukaryota</taxon>
        <taxon>Viridiplantae</taxon>
        <taxon>Streptophyta</taxon>
        <taxon>Embryophyta</taxon>
        <taxon>Tracheophyta</taxon>
        <taxon>Spermatophyta</taxon>
        <taxon>Magnoliopsida</taxon>
        <taxon>eudicotyledons</taxon>
        <taxon>Gunneridae</taxon>
        <taxon>Pentapetalae</taxon>
        <taxon>rosids</taxon>
        <taxon>fabids</taxon>
        <taxon>Fabales</taxon>
        <taxon>Fabaceae</taxon>
        <taxon>Papilionoideae</taxon>
        <taxon>50 kb inversion clade</taxon>
        <taxon>dalbergioids sensu lato</taxon>
        <taxon>Dalbergieae</taxon>
        <taxon>Pterocarpus clade</taxon>
        <taxon>Arachis</taxon>
    </lineage>
</organism>
<reference evidence="2 3" key="1">
    <citation type="submission" date="2019-01" db="EMBL/GenBank/DDBJ databases">
        <title>Sequencing of cultivated peanut Arachis hypogaea provides insights into genome evolution and oil improvement.</title>
        <authorList>
            <person name="Chen X."/>
        </authorList>
    </citation>
    <scope>NUCLEOTIDE SEQUENCE [LARGE SCALE GENOMIC DNA]</scope>
    <source>
        <strain evidence="3">cv. Fuhuasheng</strain>
        <tissue evidence="2">Leaves</tissue>
    </source>
</reference>
<dbReference type="InterPro" id="IPR004252">
    <property type="entry name" value="Probable_transposase_24"/>
</dbReference>
<feature type="region of interest" description="Disordered" evidence="1">
    <location>
        <begin position="124"/>
        <end position="154"/>
    </location>
</feature>
<feature type="region of interest" description="Disordered" evidence="1">
    <location>
        <begin position="1"/>
        <end position="23"/>
    </location>
</feature>
<feature type="compositionally biased region" description="Polar residues" evidence="1">
    <location>
        <begin position="1"/>
        <end position="19"/>
    </location>
</feature>
<keyword evidence="3" id="KW-1185">Reference proteome</keyword>
<feature type="compositionally biased region" description="Basic and acidic residues" evidence="1">
    <location>
        <begin position="244"/>
        <end position="253"/>
    </location>
</feature>
<proteinExistence type="predicted"/>
<gene>
    <name evidence="2" type="ORF">Ahy_B09g098668</name>
</gene>